<dbReference type="RefSeq" id="WP_147647237.1">
    <property type="nucleotide sequence ID" value="NZ_CP042806.1"/>
</dbReference>
<reference evidence="2 3" key="1">
    <citation type="submission" date="2019-08" db="EMBL/GenBank/DDBJ databases">
        <title>Complete genome sequence of Terriglobus albidus strain ORNL.</title>
        <authorList>
            <person name="Podar M."/>
        </authorList>
    </citation>
    <scope>NUCLEOTIDE SEQUENCE [LARGE SCALE GENOMIC DNA]</scope>
    <source>
        <strain evidence="2 3">ORNL</strain>
    </source>
</reference>
<evidence type="ECO:0000256" key="1">
    <source>
        <dbReference type="SAM" id="Phobius"/>
    </source>
</evidence>
<dbReference type="EMBL" id="CP042806">
    <property type="protein sequence ID" value="QEE28047.1"/>
    <property type="molecule type" value="Genomic_DNA"/>
</dbReference>
<dbReference type="NCBIfam" id="NF047765">
    <property type="entry name" value="LIC_13387_fam"/>
    <property type="match status" value="1"/>
</dbReference>
<evidence type="ECO:0000313" key="3">
    <source>
        <dbReference type="Proteomes" id="UP000321820"/>
    </source>
</evidence>
<keyword evidence="1" id="KW-0812">Transmembrane</keyword>
<gene>
    <name evidence="2" type="ORF">FTW19_08610</name>
</gene>
<dbReference type="Proteomes" id="UP000321820">
    <property type="component" value="Chromosome"/>
</dbReference>
<dbReference type="KEGG" id="talb:FTW19_08610"/>
<feature type="transmembrane region" description="Helical" evidence="1">
    <location>
        <begin position="59"/>
        <end position="82"/>
    </location>
</feature>
<dbReference type="OrthoDB" id="121119at2"/>
<feature type="transmembrane region" description="Helical" evidence="1">
    <location>
        <begin position="94"/>
        <end position="111"/>
    </location>
</feature>
<dbReference type="InterPro" id="IPR058068">
    <property type="entry name" value="LIC_13387-like"/>
</dbReference>
<name>A0A5B9ECK2_9BACT</name>
<organism evidence="2 3">
    <name type="scientific">Terriglobus albidus</name>
    <dbReference type="NCBI Taxonomy" id="1592106"/>
    <lineage>
        <taxon>Bacteria</taxon>
        <taxon>Pseudomonadati</taxon>
        <taxon>Acidobacteriota</taxon>
        <taxon>Terriglobia</taxon>
        <taxon>Terriglobales</taxon>
        <taxon>Acidobacteriaceae</taxon>
        <taxon>Terriglobus</taxon>
    </lineage>
</organism>
<keyword evidence="1" id="KW-1133">Transmembrane helix</keyword>
<feature type="transmembrane region" description="Helical" evidence="1">
    <location>
        <begin position="117"/>
        <end position="135"/>
    </location>
</feature>
<evidence type="ECO:0000313" key="2">
    <source>
        <dbReference type="EMBL" id="QEE28047.1"/>
    </source>
</evidence>
<accession>A0A5B9ECK2</accession>
<proteinExistence type="predicted"/>
<keyword evidence="3" id="KW-1185">Reference proteome</keyword>
<protein>
    <submittedName>
        <fullName evidence="2">Uncharacterized protein</fullName>
    </submittedName>
</protein>
<sequence length="137" mass="15577">MKVAWWYRGSSLLLVLFAIGHTLGFRRTDAWPDTVKPVVAGMQTVHFPADGFLRSYWDFYVGFGLFVTVMMLFAAVVAWEMADLPQETLSRMKLIRWSLAIALAVITAMTWRYFFLAPLIFSVATTTTLTVAAMLRK</sequence>
<dbReference type="AlphaFoldDB" id="A0A5B9ECK2"/>
<keyword evidence="1" id="KW-0472">Membrane</keyword>